<dbReference type="PANTHER" id="PTHR30154:SF34">
    <property type="entry name" value="TRANSCRIPTIONAL REGULATOR AZLB"/>
    <property type="match status" value="1"/>
</dbReference>
<dbReference type="PROSITE" id="PS00519">
    <property type="entry name" value="HTH_ASNC_1"/>
    <property type="match status" value="1"/>
</dbReference>
<dbReference type="PANTHER" id="PTHR30154">
    <property type="entry name" value="LEUCINE-RESPONSIVE REGULATORY PROTEIN"/>
    <property type="match status" value="1"/>
</dbReference>
<dbReference type="EMBL" id="JANFAV010000017">
    <property type="protein sequence ID" value="MCW6536969.1"/>
    <property type="molecule type" value="Genomic_DNA"/>
</dbReference>
<dbReference type="InterPro" id="IPR019887">
    <property type="entry name" value="Tscrpt_reg_AsnC/Lrp_C"/>
</dbReference>
<dbReference type="GO" id="GO:0006355">
    <property type="term" value="P:regulation of DNA-templated transcription"/>
    <property type="evidence" value="ECO:0007669"/>
    <property type="project" value="UniProtKB-ARBA"/>
</dbReference>
<gene>
    <name evidence="5" type="ORF">NEE01_19495</name>
</gene>
<dbReference type="GO" id="GO:0005829">
    <property type="term" value="C:cytosol"/>
    <property type="evidence" value="ECO:0007669"/>
    <property type="project" value="TreeGrafter"/>
</dbReference>
<keyword evidence="3" id="KW-0804">Transcription</keyword>
<sequence length="150" mass="16658">MDDFDRKILIELQRNPDLSAAAVAERVGLSHTPCWRRIRKMEQEGVIAGRALILNAKALGLSAVVFAEVRLKNHDEDTLMAFEGAVCRRDEIVECFSMSGERDYLLRILVSDISAYEQFLKKVVLHLPGVGSVTSSFALNTVKLTTGIPL</sequence>
<evidence type="ECO:0000259" key="4">
    <source>
        <dbReference type="PROSITE" id="PS50956"/>
    </source>
</evidence>
<proteinExistence type="predicted"/>
<dbReference type="Gene3D" id="1.10.10.10">
    <property type="entry name" value="Winged helix-like DNA-binding domain superfamily/Winged helix DNA-binding domain"/>
    <property type="match status" value="1"/>
</dbReference>
<dbReference type="Gene3D" id="3.30.70.920">
    <property type="match status" value="1"/>
</dbReference>
<dbReference type="GO" id="GO:0043200">
    <property type="term" value="P:response to amino acid"/>
    <property type="evidence" value="ECO:0007669"/>
    <property type="project" value="TreeGrafter"/>
</dbReference>
<keyword evidence="2" id="KW-0238">DNA-binding</keyword>
<keyword evidence="6" id="KW-1185">Reference proteome</keyword>
<comment type="caution">
    <text evidence="5">The sequence shown here is derived from an EMBL/GenBank/DDBJ whole genome shotgun (WGS) entry which is preliminary data.</text>
</comment>
<dbReference type="InterPro" id="IPR000485">
    <property type="entry name" value="AsnC-type_HTH_dom"/>
</dbReference>
<dbReference type="CDD" id="cd00090">
    <property type="entry name" value="HTH_ARSR"/>
    <property type="match status" value="1"/>
</dbReference>
<dbReference type="SUPFAM" id="SSF54909">
    <property type="entry name" value="Dimeric alpha+beta barrel"/>
    <property type="match status" value="1"/>
</dbReference>
<dbReference type="GO" id="GO:0043565">
    <property type="term" value="F:sequence-specific DNA binding"/>
    <property type="evidence" value="ECO:0007669"/>
    <property type="project" value="InterPro"/>
</dbReference>
<keyword evidence="1" id="KW-0805">Transcription regulation</keyword>
<evidence type="ECO:0000313" key="5">
    <source>
        <dbReference type="EMBL" id="MCW6536969.1"/>
    </source>
</evidence>
<reference evidence="5" key="1">
    <citation type="submission" date="2022-06" db="EMBL/GenBank/DDBJ databases">
        <title>Sphingomonas sp. nov. isolated from rhizosphere soil of tomato.</title>
        <authorList>
            <person name="Dong H."/>
            <person name="Gao R."/>
        </authorList>
    </citation>
    <scope>NUCLEOTIDE SEQUENCE</scope>
    <source>
        <strain evidence="5">MMSM24</strain>
    </source>
</reference>
<evidence type="ECO:0000256" key="1">
    <source>
        <dbReference type="ARBA" id="ARBA00023015"/>
    </source>
</evidence>
<dbReference type="InterPro" id="IPR036390">
    <property type="entry name" value="WH_DNA-bd_sf"/>
</dbReference>
<name>A0AA41ZC54_9SPHN</name>
<dbReference type="InterPro" id="IPR011991">
    <property type="entry name" value="ArsR-like_HTH"/>
</dbReference>
<dbReference type="InterPro" id="IPR036388">
    <property type="entry name" value="WH-like_DNA-bd_sf"/>
</dbReference>
<evidence type="ECO:0000256" key="2">
    <source>
        <dbReference type="ARBA" id="ARBA00023125"/>
    </source>
</evidence>
<accession>A0AA41ZC54</accession>
<evidence type="ECO:0000256" key="3">
    <source>
        <dbReference type="ARBA" id="ARBA00023163"/>
    </source>
</evidence>
<dbReference type="PRINTS" id="PR00033">
    <property type="entry name" value="HTHASNC"/>
</dbReference>
<evidence type="ECO:0000313" key="6">
    <source>
        <dbReference type="Proteomes" id="UP001165565"/>
    </source>
</evidence>
<dbReference type="SUPFAM" id="SSF46785">
    <property type="entry name" value="Winged helix' DNA-binding domain"/>
    <property type="match status" value="1"/>
</dbReference>
<dbReference type="AlphaFoldDB" id="A0AA41ZC54"/>
<dbReference type="RefSeq" id="WP_179515089.1">
    <property type="nucleotide sequence ID" value="NZ_JANFAV010000017.1"/>
</dbReference>
<dbReference type="SMART" id="SM00344">
    <property type="entry name" value="HTH_ASNC"/>
    <property type="match status" value="1"/>
</dbReference>
<dbReference type="PROSITE" id="PS50956">
    <property type="entry name" value="HTH_ASNC_2"/>
    <property type="match status" value="1"/>
</dbReference>
<dbReference type="Pfam" id="PF01037">
    <property type="entry name" value="AsnC_trans_reg"/>
    <property type="match status" value="1"/>
</dbReference>
<organism evidence="5 6">
    <name type="scientific">Sphingomonas lycopersici</name>
    <dbReference type="NCBI Taxonomy" id="2951807"/>
    <lineage>
        <taxon>Bacteria</taxon>
        <taxon>Pseudomonadati</taxon>
        <taxon>Pseudomonadota</taxon>
        <taxon>Alphaproteobacteria</taxon>
        <taxon>Sphingomonadales</taxon>
        <taxon>Sphingomonadaceae</taxon>
        <taxon>Sphingomonas</taxon>
    </lineage>
</organism>
<dbReference type="Proteomes" id="UP001165565">
    <property type="component" value="Unassembled WGS sequence"/>
</dbReference>
<dbReference type="Pfam" id="PF13412">
    <property type="entry name" value="HTH_24"/>
    <property type="match status" value="1"/>
</dbReference>
<dbReference type="InterPro" id="IPR011008">
    <property type="entry name" value="Dimeric_a/b-barrel"/>
</dbReference>
<protein>
    <submittedName>
        <fullName evidence="5">Lrp/AsnC family transcriptional regulator</fullName>
    </submittedName>
</protein>
<dbReference type="InterPro" id="IPR019885">
    <property type="entry name" value="Tscrpt_reg_HTH_AsnC-type_CS"/>
</dbReference>
<feature type="domain" description="HTH asnC-type" evidence="4">
    <location>
        <begin position="1"/>
        <end position="62"/>
    </location>
</feature>
<dbReference type="InterPro" id="IPR019888">
    <property type="entry name" value="Tscrpt_reg_AsnC-like"/>
</dbReference>